<dbReference type="GO" id="GO:0046873">
    <property type="term" value="F:metal ion transmembrane transporter activity"/>
    <property type="evidence" value="ECO:0007669"/>
    <property type="project" value="InterPro"/>
</dbReference>
<accession>A0A8T4ILV8</accession>
<evidence type="ECO:0000313" key="8">
    <source>
        <dbReference type="Proteomes" id="UP000676996"/>
    </source>
</evidence>
<gene>
    <name evidence="7" type="ORF">J7S20_12245</name>
</gene>
<feature type="transmembrane region" description="Helical" evidence="6">
    <location>
        <begin position="95"/>
        <end position="113"/>
    </location>
</feature>
<comment type="caution">
    <text evidence="7">The sequence shown here is derived from an EMBL/GenBank/DDBJ whole genome shotgun (WGS) entry which is preliminary data.</text>
</comment>
<evidence type="ECO:0000256" key="6">
    <source>
        <dbReference type="RuleBase" id="RU365102"/>
    </source>
</evidence>
<evidence type="ECO:0000256" key="2">
    <source>
        <dbReference type="ARBA" id="ARBA00009190"/>
    </source>
</evidence>
<evidence type="ECO:0000256" key="3">
    <source>
        <dbReference type="ARBA" id="ARBA00022692"/>
    </source>
</evidence>
<reference evidence="7" key="1">
    <citation type="submission" date="2021-04" db="EMBL/GenBank/DDBJ databases">
        <title>Ouciella asimina sp. nov., isolated from the surface seawater in the hydrothermal field of Okinawa Trough.</title>
        <authorList>
            <person name="Shuang W."/>
        </authorList>
    </citation>
    <scope>NUCLEOTIDE SEQUENCE</scope>
    <source>
        <strain evidence="7">LXI357</strain>
    </source>
</reference>
<dbReference type="Pfam" id="PF01169">
    <property type="entry name" value="GDT1"/>
    <property type="match status" value="1"/>
</dbReference>
<keyword evidence="8" id="KW-1185">Reference proteome</keyword>
<dbReference type="Proteomes" id="UP000676996">
    <property type="component" value="Unassembled WGS sequence"/>
</dbReference>
<dbReference type="AlphaFoldDB" id="A0A8T4ILV8"/>
<dbReference type="GO" id="GO:0016020">
    <property type="term" value="C:membrane"/>
    <property type="evidence" value="ECO:0007669"/>
    <property type="project" value="UniProtKB-SubCell"/>
</dbReference>
<evidence type="ECO:0000256" key="5">
    <source>
        <dbReference type="ARBA" id="ARBA00023136"/>
    </source>
</evidence>
<keyword evidence="3 6" id="KW-0812">Transmembrane</keyword>
<proteinExistence type="inferred from homology"/>
<sequence length="188" mass="19390">MDALVPAFIAALLAQAGDRPPWLAAILSSRYRTPLTIFVAVALVQAASAAIAVVGSEIVRPVLNPDARSLMLALALLFAGAGALWPVRISDRLDGWRIGAFATAFLGLLILALGDRTQFLTAGIALDSAHPVLAGIGAATGASAANLPAIYLGERAWCALPLKWLRIASGGAFLLIGCIMALGALRLI</sequence>
<feature type="transmembrane region" description="Helical" evidence="6">
    <location>
        <begin position="70"/>
        <end position="89"/>
    </location>
</feature>
<organism evidence="7 8">
    <name type="scientific">Stakelama marina</name>
    <dbReference type="NCBI Taxonomy" id="2826939"/>
    <lineage>
        <taxon>Bacteria</taxon>
        <taxon>Pseudomonadati</taxon>
        <taxon>Pseudomonadota</taxon>
        <taxon>Alphaproteobacteria</taxon>
        <taxon>Sphingomonadales</taxon>
        <taxon>Sphingomonadaceae</taxon>
        <taxon>Stakelama</taxon>
    </lineage>
</organism>
<name>A0A8T4ILV8_9SPHN</name>
<evidence type="ECO:0000256" key="1">
    <source>
        <dbReference type="ARBA" id="ARBA00004141"/>
    </source>
</evidence>
<dbReference type="InterPro" id="IPR001727">
    <property type="entry name" value="GDT1-like"/>
</dbReference>
<evidence type="ECO:0000313" key="7">
    <source>
        <dbReference type="EMBL" id="MBR0553279.1"/>
    </source>
</evidence>
<keyword evidence="4 6" id="KW-1133">Transmembrane helix</keyword>
<feature type="transmembrane region" description="Helical" evidence="6">
    <location>
        <begin position="164"/>
        <end position="185"/>
    </location>
</feature>
<keyword evidence="5 6" id="KW-0472">Membrane</keyword>
<feature type="transmembrane region" description="Helical" evidence="6">
    <location>
        <begin position="133"/>
        <end position="152"/>
    </location>
</feature>
<dbReference type="RefSeq" id="WP_284054513.1">
    <property type="nucleotide sequence ID" value="NZ_JAGRQC010000003.1"/>
</dbReference>
<protein>
    <recommendedName>
        <fullName evidence="6">GDT1 family protein</fullName>
    </recommendedName>
</protein>
<comment type="similarity">
    <text evidence="2 6">Belongs to the GDT1 family.</text>
</comment>
<evidence type="ECO:0000256" key="4">
    <source>
        <dbReference type="ARBA" id="ARBA00022989"/>
    </source>
</evidence>
<feature type="transmembrane region" description="Helical" evidence="6">
    <location>
        <begin position="35"/>
        <end position="58"/>
    </location>
</feature>
<comment type="subcellular location">
    <subcellularLocation>
        <location evidence="1 6">Membrane</location>
        <topology evidence="1 6">Multi-pass membrane protein</topology>
    </subcellularLocation>
</comment>
<dbReference type="EMBL" id="JAGRQC010000003">
    <property type="protein sequence ID" value="MBR0553279.1"/>
    <property type="molecule type" value="Genomic_DNA"/>
</dbReference>